<gene>
    <name evidence="2" type="ORF">GE115_17000</name>
</gene>
<protein>
    <submittedName>
        <fullName evidence="2">DUF1990 family protein</fullName>
    </submittedName>
</protein>
<feature type="domain" description="DUF1990" evidence="1">
    <location>
        <begin position="114"/>
        <end position="208"/>
    </location>
</feature>
<reference evidence="2 3" key="1">
    <citation type="submission" date="2019-10" db="EMBL/GenBank/DDBJ databases">
        <authorList>
            <person name="Nie G."/>
            <person name="Ming H."/>
            <person name="Yi B."/>
        </authorList>
    </citation>
    <scope>NUCLEOTIDE SEQUENCE [LARGE SCALE GENOMIC DNA]</scope>
    <source>
        <strain evidence="2 3">CFH 90414</strain>
    </source>
</reference>
<organism evidence="2 3">
    <name type="scientific">Agromyces agglutinans</name>
    <dbReference type="NCBI Taxonomy" id="2662258"/>
    <lineage>
        <taxon>Bacteria</taxon>
        <taxon>Bacillati</taxon>
        <taxon>Actinomycetota</taxon>
        <taxon>Actinomycetes</taxon>
        <taxon>Micrococcales</taxon>
        <taxon>Microbacteriaceae</taxon>
        <taxon>Agromyces</taxon>
    </lineage>
</organism>
<dbReference type="Proteomes" id="UP000431080">
    <property type="component" value="Unassembled WGS sequence"/>
</dbReference>
<dbReference type="InterPro" id="IPR018960">
    <property type="entry name" value="DUF1990"/>
</dbReference>
<dbReference type="PIRSF" id="PIRSF010260">
    <property type="entry name" value="UCP010260"/>
    <property type="match status" value="1"/>
</dbReference>
<dbReference type="AlphaFoldDB" id="A0A6I2FLQ1"/>
<keyword evidence="3" id="KW-1185">Reference proteome</keyword>
<feature type="domain" description="DUF1990" evidence="1">
    <location>
        <begin position="14"/>
        <end position="73"/>
    </location>
</feature>
<dbReference type="InterPro" id="IPR014457">
    <property type="entry name" value="UCP010260"/>
</dbReference>
<sequence>MSRRSTFTDQSVTYGAIGATLDPDFLRYPPAGFRPAEDTVKLGSGAERFERAAEALMTWGVQRGSGFEVVDVAEGTGAQYTGIAYDAEGAPLSEQPAPRIEQRFTADGTAFIAAGMTATLKPTRRFAGKPTPVLVVYVIDEPDRVGFAYGTAGPARESGEESFILERRDDDSVWLTVRSILQPAGGLRRIAAPMRRRRRRELVKRQLRALHPAFPS</sequence>
<name>A0A6I2FLQ1_9MICO</name>
<evidence type="ECO:0000313" key="2">
    <source>
        <dbReference type="EMBL" id="MRG61558.1"/>
    </source>
</evidence>
<dbReference type="PANTHER" id="PTHR34202">
    <property type="entry name" value="UPF0548 PROTEIN"/>
    <property type="match status" value="1"/>
</dbReference>
<dbReference type="EMBL" id="WJIF01000014">
    <property type="protein sequence ID" value="MRG61558.1"/>
    <property type="molecule type" value="Genomic_DNA"/>
</dbReference>
<proteinExistence type="predicted"/>
<dbReference type="RefSeq" id="WP_153685949.1">
    <property type="nucleotide sequence ID" value="NZ_WJIF01000014.1"/>
</dbReference>
<dbReference type="PANTHER" id="PTHR34202:SF1">
    <property type="entry name" value="UPF0548 PROTEIN"/>
    <property type="match status" value="1"/>
</dbReference>
<comment type="caution">
    <text evidence="2">The sequence shown here is derived from an EMBL/GenBank/DDBJ whole genome shotgun (WGS) entry which is preliminary data.</text>
</comment>
<dbReference type="Pfam" id="PF09348">
    <property type="entry name" value="DUF1990"/>
    <property type="match status" value="2"/>
</dbReference>
<accession>A0A6I2FLQ1</accession>
<evidence type="ECO:0000313" key="3">
    <source>
        <dbReference type="Proteomes" id="UP000431080"/>
    </source>
</evidence>
<evidence type="ECO:0000259" key="1">
    <source>
        <dbReference type="Pfam" id="PF09348"/>
    </source>
</evidence>